<dbReference type="Pfam" id="PF01473">
    <property type="entry name" value="Choline_bind_1"/>
    <property type="match status" value="2"/>
</dbReference>
<dbReference type="SUPFAM" id="SSF69360">
    <property type="entry name" value="Cell wall binding repeat"/>
    <property type="match status" value="2"/>
</dbReference>
<reference evidence="3 4" key="1">
    <citation type="journal article" date="2021" name="ISME Commun">
        <title>Automated analysis of genomic sequences facilitates high-throughput and comprehensive description of bacteria.</title>
        <authorList>
            <person name="Hitch T.C.A."/>
        </authorList>
    </citation>
    <scope>NUCLEOTIDE SEQUENCE [LARGE SCALE GENOMIC DNA]</scope>
    <source>
        <strain evidence="3 4">Sanger_23</strain>
    </source>
</reference>
<organism evidence="3 4">
    <name type="scientific">Blautia ammoniilytica</name>
    <dbReference type="NCBI Taxonomy" id="2981782"/>
    <lineage>
        <taxon>Bacteria</taxon>
        <taxon>Bacillati</taxon>
        <taxon>Bacillota</taxon>
        <taxon>Clostridia</taxon>
        <taxon>Lachnospirales</taxon>
        <taxon>Lachnospiraceae</taxon>
        <taxon>Blautia</taxon>
    </lineage>
</organism>
<dbReference type="EMBL" id="JAOQJL010000001">
    <property type="protein sequence ID" value="MCU6763835.1"/>
    <property type="molecule type" value="Genomic_DNA"/>
</dbReference>
<dbReference type="InterPro" id="IPR018337">
    <property type="entry name" value="Cell_wall/Cho-bd_repeat"/>
</dbReference>
<keyword evidence="1" id="KW-0677">Repeat</keyword>
<keyword evidence="4" id="KW-1185">Reference proteome</keyword>
<sequence>MRNVCKKFKIWGVLLLLILAATGFSAHKSQTEVEAAVKTGFRTYSGKTYYIDPDGSKHKGWLNLNGKKYYFNRKTGVQVKGWAQDRKGRKRYFTKGTGVMVTGWVKVSKGKRRYFNPRTGYMQTKWLTLNNNKYYFFAKSGIAATGFLRDSKRNTRYFYKPSGAMAVGWVSASTGTVRYFQSSEKSSLDGIMAVGFTQINGATYYFASGTGKMATGWNDIKVGKKTNKYYFDPSSGVMYTGIQTVDGVQQEFGEDGIYIGQAVNDPNATASTGTKTIKNYLAGALQPVGQALYVWGGGWNDSTRKGVSPKWKQWYNKWLSNPSGYDYNNYRDLTAVNRAKGLDCSGFVGWSAYQVMQSQSNVGSGYTVVSGEIGSYYKSIGWGTIVNQSYLSKTEWKMKPGDIGYNSGHTWIVLGQCSDKSLVIIHSTPQAGCQIAGTTTPTGNSNSEAVVLANKYMAKYSGFTKFNYHPSCGNYIRNGNYLRWKSSVLSDPDGYGNMTADQILLNLFGY</sequence>
<evidence type="ECO:0000313" key="3">
    <source>
        <dbReference type="EMBL" id="MCU6763835.1"/>
    </source>
</evidence>
<proteinExistence type="predicted"/>
<keyword evidence="2" id="KW-0732">Signal</keyword>
<evidence type="ECO:0000256" key="1">
    <source>
        <dbReference type="ARBA" id="ARBA00022737"/>
    </source>
</evidence>
<dbReference type="RefSeq" id="WP_158420031.1">
    <property type="nucleotide sequence ID" value="NZ_JAOQJL010000001.1"/>
</dbReference>
<gene>
    <name evidence="3" type="ORF">OCV61_00215</name>
</gene>
<dbReference type="Gene3D" id="2.10.270.10">
    <property type="entry name" value="Cholin Binding"/>
    <property type="match status" value="4"/>
</dbReference>
<feature type="chain" id="PRO_5047018801" evidence="2">
    <location>
        <begin position="29"/>
        <end position="510"/>
    </location>
</feature>
<dbReference type="Pfam" id="PF19127">
    <property type="entry name" value="Choline_bind_3"/>
    <property type="match status" value="2"/>
</dbReference>
<dbReference type="Proteomes" id="UP001652409">
    <property type="component" value="Unassembled WGS sequence"/>
</dbReference>
<accession>A0ABT2TNN5</accession>
<protein>
    <submittedName>
        <fullName evidence="3">N-acetylmuramoyl-L-alanine amidase family protein</fullName>
    </submittedName>
</protein>
<evidence type="ECO:0000256" key="2">
    <source>
        <dbReference type="SAM" id="SignalP"/>
    </source>
</evidence>
<name>A0ABT2TNN5_9FIRM</name>
<comment type="caution">
    <text evidence="3">The sequence shown here is derived from an EMBL/GenBank/DDBJ whole genome shotgun (WGS) entry which is preliminary data.</text>
</comment>
<feature type="signal peptide" evidence="2">
    <location>
        <begin position="1"/>
        <end position="28"/>
    </location>
</feature>
<dbReference type="Gene3D" id="3.90.1720.10">
    <property type="entry name" value="endopeptidase domain like (from Nostoc punctiforme)"/>
    <property type="match status" value="1"/>
</dbReference>
<evidence type="ECO:0000313" key="4">
    <source>
        <dbReference type="Proteomes" id="UP001652409"/>
    </source>
</evidence>